<dbReference type="SUPFAM" id="SSF46689">
    <property type="entry name" value="Homeodomain-like"/>
    <property type="match status" value="1"/>
</dbReference>
<evidence type="ECO:0000256" key="2">
    <source>
        <dbReference type="PROSITE-ProRule" id="PRU00335"/>
    </source>
</evidence>
<protein>
    <recommendedName>
        <fullName evidence="3">HTH tetR-type domain-containing protein</fullName>
    </recommendedName>
</protein>
<feature type="DNA-binding region" description="H-T-H motif" evidence="2">
    <location>
        <begin position="54"/>
        <end position="73"/>
    </location>
</feature>
<dbReference type="InterPro" id="IPR001647">
    <property type="entry name" value="HTH_TetR"/>
</dbReference>
<keyword evidence="1 2" id="KW-0238">DNA-binding</keyword>
<sequence length="213" mass="24875">MILTKQRASKCIVIKGEVLTIVGIKNNRRALFTKKCIKDSFLGLLEYKKLSQITVTEICKQADINRGSFYLHYEDSFDLFDTLRQEFIQEIRETMSKRQQSCSESEAVVQLLNLIYDRRSIYRIIIAEHKEGSFLTEILLEFKEQFFRHKEINDQLNESKRSFIFAYMVYGTTGVINQWLESGEETNPHVVAQVISSLTQNATRISEERSLKI</sequence>
<name>A0A1V4HH68_9BACL</name>
<dbReference type="Proteomes" id="UP000190626">
    <property type="component" value="Unassembled WGS sequence"/>
</dbReference>
<dbReference type="PANTHER" id="PTHR43479:SF7">
    <property type="entry name" value="TETR-FAMILY TRANSCRIPTIONAL REGULATOR"/>
    <property type="match status" value="1"/>
</dbReference>
<dbReference type="EMBL" id="MBTG01000023">
    <property type="protein sequence ID" value="OPH53517.1"/>
    <property type="molecule type" value="Genomic_DNA"/>
</dbReference>
<dbReference type="InterPro" id="IPR009057">
    <property type="entry name" value="Homeodomain-like_sf"/>
</dbReference>
<dbReference type="InterPro" id="IPR050624">
    <property type="entry name" value="HTH-type_Tx_Regulator"/>
</dbReference>
<evidence type="ECO:0000256" key="1">
    <source>
        <dbReference type="ARBA" id="ARBA00023125"/>
    </source>
</evidence>
<dbReference type="AlphaFoldDB" id="A0A1V4HH68"/>
<keyword evidence="5" id="KW-1185">Reference proteome</keyword>
<gene>
    <name evidence="4" type="ORF">BC351_06540</name>
</gene>
<proteinExistence type="predicted"/>
<accession>A0A1V4HH68</accession>
<dbReference type="Gene3D" id="1.10.357.10">
    <property type="entry name" value="Tetracycline Repressor, domain 2"/>
    <property type="match status" value="1"/>
</dbReference>
<reference evidence="5" key="1">
    <citation type="submission" date="2016-07" db="EMBL/GenBank/DDBJ databases">
        <authorList>
            <person name="Florea S."/>
            <person name="Webb J.S."/>
            <person name="Jaromczyk J."/>
            <person name="Schardl C.L."/>
        </authorList>
    </citation>
    <scope>NUCLEOTIDE SEQUENCE [LARGE SCALE GENOMIC DNA]</scope>
    <source>
        <strain evidence="5">CY1</strain>
    </source>
</reference>
<dbReference type="InterPro" id="IPR039532">
    <property type="entry name" value="TetR_C_Firmicutes"/>
</dbReference>
<dbReference type="GO" id="GO:0003677">
    <property type="term" value="F:DNA binding"/>
    <property type="evidence" value="ECO:0007669"/>
    <property type="project" value="UniProtKB-UniRule"/>
</dbReference>
<feature type="domain" description="HTH tetR-type" evidence="3">
    <location>
        <begin position="31"/>
        <end position="91"/>
    </location>
</feature>
<dbReference type="STRING" id="1469647.BC351_06540"/>
<comment type="caution">
    <text evidence="4">The sequence shown here is derived from an EMBL/GenBank/DDBJ whole genome shotgun (WGS) entry which is preliminary data.</text>
</comment>
<dbReference type="PANTHER" id="PTHR43479">
    <property type="entry name" value="ACREF/ENVCD OPERON REPRESSOR-RELATED"/>
    <property type="match status" value="1"/>
</dbReference>
<dbReference type="PROSITE" id="PS50977">
    <property type="entry name" value="HTH_TETR_2"/>
    <property type="match status" value="1"/>
</dbReference>
<evidence type="ECO:0000313" key="4">
    <source>
        <dbReference type="EMBL" id="OPH53517.1"/>
    </source>
</evidence>
<evidence type="ECO:0000313" key="5">
    <source>
        <dbReference type="Proteomes" id="UP000190626"/>
    </source>
</evidence>
<dbReference type="Pfam" id="PF14278">
    <property type="entry name" value="TetR_C_8"/>
    <property type="match status" value="1"/>
</dbReference>
<evidence type="ECO:0000259" key="3">
    <source>
        <dbReference type="PROSITE" id="PS50977"/>
    </source>
</evidence>
<organism evidence="4 5">
    <name type="scientific">Paenibacillus ferrarius</name>
    <dbReference type="NCBI Taxonomy" id="1469647"/>
    <lineage>
        <taxon>Bacteria</taxon>
        <taxon>Bacillati</taxon>
        <taxon>Bacillota</taxon>
        <taxon>Bacilli</taxon>
        <taxon>Bacillales</taxon>
        <taxon>Paenibacillaceae</taxon>
        <taxon>Paenibacillus</taxon>
    </lineage>
</organism>